<dbReference type="GO" id="GO:0046872">
    <property type="term" value="F:metal ion binding"/>
    <property type="evidence" value="ECO:0007669"/>
    <property type="project" value="UniProtKB-KW"/>
</dbReference>
<evidence type="ECO:0000256" key="3">
    <source>
        <dbReference type="ARBA" id="ARBA00023002"/>
    </source>
</evidence>
<dbReference type="GeneID" id="30154137"/>
<dbReference type="PROSITE" id="PS51471">
    <property type="entry name" value="FE2OG_OXY"/>
    <property type="match status" value="1"/>
</dbReference>
<reference evidence="7 8" key="1">
    <citation type="submission" date="2016-06" db="EMBL/GenBank/DDBJ databases">
        <title>Evolution of pathogenesis and genome organization in the Tremellales.</title>
        <authorList>
            <person name="Cuomo C."/>
            <person name="Litvintseva A."/>
            <person name="Heitman J."/>
            <person name="Chen Y."/>
            <person name="Sun S."/>
            <person name="Springer D."/>
            <person name="Dromer F."/>
            <person name="Young S."/>
            <person name="Zeng Q."/>
            <person name="Chapman S."/>
            <person name="Gujja S."/>
            <person name="Saif S."/>
            <person name="Birren B."/>
        </authorList>
    </citation>
    <scope>NUCLEOTIDE SEQUENCE [LARGE SCALE GENOMIC DNA]</scope>
    <source>
        <strain evidence="7 8">CBS 6039</strain>
    </source>
</reference>
<dbReference type="PANTHER" id="PTHR10209">
    <property type="entry name" value="OXIDOREDUCTASE, 2OG-FE II OXYGENASE FAMILY PROTEIN"/>
    <property type="match status" value="1"/>
</dbReference>
<dbReference type="GO" id="GO:0016491">
    <property type="term" value="F:oxidoreductase activity"/>
    <property type="evidence" value="ECO:0007669"/>
    <property type="project" value="UniProtKB-KW"/>
</dbReference>
<keyword evidence="4 5" id="KW-0408">Iron</keyword>
<dbReference type="InterPro" id="IPR027443">
    <property type="entry name" value="IPNS-like_sf"/>
</dbReference>
<proteinExistence type="inferred from homology"/>
<dbReference type="SUPFAM" id="SSF51197">
    <property type="entry name" value="Clavaminate synthase-like"/>
    <property type="match status" value="1"/>
</dbReference>
<dbReference type="RefSeq" id="XP_018995214.1">
    <property type="nucleotide sequence ID" value="XM_019136545.1"/>
</dbReference>
<dbReference type="Gene3D" id="2.60.120.330">
    <property type="entry name" value="B-lactam Antibiotic, Isopenicillin N Synthase, Chain"/>
    <property type="match status" value="1"/>
</dbReference>
<dbReference type="InterPro" id="IPR005123">
    <property type="entry name" value="Oxoglu/Fe-dep_dioxygenase_dom"/>
</dbReference>
<dbReference type="EMBL" id="AWGJ01000004">
    <property type="protein sequence ID" value="ODN80648.1"/>
    <property type="molecule type" value="Genomic_DNA"/>
</dbReference>
<keyword evidence="8" id="KW-1185">Reference proteome</keyword>
<comment type="similarity">
    <text evidence="1 5">Belongs to the iron/ascorbate-dependent oxidoreductase family.</text>
</comment>
<accession>A0A1E3HWF0</accession>
<keyword evidence="2 5" id="KW-0479">Metal-binding</keyword>
<organism evidence="7 8">
    <name type="scientific">Cryptococcus amylolentus CBS 6039</name>
    <dbReference type="NCBI Taxonomy" id="1295533"/>
    <lineage>
        <taxon>Eukaryota</taxon>
        <taxon>Fungi</taxon>
        <taxon>Dikarya</taxon>
        <taxon>Basidiomycota</taxon>
        <taxon>Agaricomycotina</taxon>
        <taxon>Tremellomycetes</taxon>
        <taxon>Tremellales</taxon>
        <taxon>Cryptococcaceae</taxon>
        <taxon>Cryptococcus</taxon>
    </lineage>
</organism>
<evidence type="ECO:0000256" key="2">
    <source>
        <dbReference type="ARBA" id="ARBA00022723"/>
    </source>
</evidence>
<dbReference type="Pfam" id="PF03171">
    <property type="entry name" value="2OG-FeII_Oxy"/>
    <property type="match status" value="1"/>
</dbReference>
<feature type="domain" description="Fe2OG dioxygenase" evidence="6">
    <location>
        <begin position="202"/>
        <end position="309"/>
    </location>
</feature>
<comment type="caution">
    <text evidence="7">The sequence shown here is derived from an EMBL/GenBank/DDBJ whole genome shotgun (WGS) entry which is preliminary data.</text>
</comment>
<keyword evidence="3 5" id="KW-0560">Oxidoreductase</keyword>
<evidence type="ECO:0000259" key="6">
    <source>
        <dbReference type="PROSITE" id="PS51471"/>
    </source>
</evidence>
<sequence>MAAPFNPPAADLPGKPLVEAWVPPPTTKQDIDWAQLRTIELSLLDSPDSAVVQKLVDTCRIAIKDDGFIFLTDYGVSYEQLHRQFDIAQHLHRNISDEDKKRLHWNPDGNGTFAGWKPQYGWKTEKGAPDGIEHFNYYAPQFESLDRVPTVMHPFWDEIVAFCNYLTFSVNKRLLKLLSKVLELDDDYLWDRVQSKNSPVGQGYFRQAIYYPADAELSERAKGSRMNGHCDYGTTTMLFSVPISSLQIWGRDEKWRYVKYNPGALVINIGETLELVSGGHFRATRHRVVDPPEDQRNDERLSIVLFQASEGDLRMEPAYESPLLAREGCIDSQGAYREFKRLREKGIPIPTNREWREVQIADSHHSTDPAPNDRVFYVKGVKHIEREYLGVKIVLPA</sequence>
<protein>
    <recommendedName>
        <fullName evidence="6">Fe2OG dioxygenase domain-containing protein</fullName>
    </recommendedName>
</protein>
<evidence type="ECO:0000313" key="7">
    <source>
        <dbReference type="EMBL" id="ODN80648.1"/>
    </source>
</evidence>
<gene>
    <name evidence="7" type="ORF">L202_02828</name>
</gene>
<dbReference type="Pfam" id="PF14226">
    <property type="entry name" value="DIOX_N"/>
    <property type="match status" value="1"/>
</dbReference>
<name>A0A1E3HWF0_9TREE</name>
<evidence type="ECO:0000256" key="1">
    <source>
        <dbReference type="ARBA" id="ARBA00008056"/>
    </source>
</evidence>
<dbReference type="STRING" id="1295533.A0A1E3HWF0"/>
<evidence type="ECO:0000256" key="4">
    <source>
        <dbReference type="ARBA" id="ARBA00023004"/>
    </source>
</evidence>
<evidence type="ECO:0000256" key="5">
    <source>
        <dbReference type="RuleBase" id="RU003682"/>
    </source>
</evidence>
<dbReference type="Proteomes" id="UP000094065">
    <property type="component" value="Unassembled WGS sequence"/>
</dbReference>
<evidence type="ECO:0000313" key="8">
    <source>
        <dbReference type="Proteomes" id="UP000094065"/>
    </source>
</evidence>
<dbReference type="InterPro" id="IPR026992">
    <property type="entry name" value="DIOX_N"/>
</dbReference>
<dbReference type="AlphaFoldDB" id="A0A1E3HWF0"/>
<dbReference type="InterPro" id="IPR044861">
    <property type="entry name" value="IPNS-like_FE2OG_OXY"/>
</dbReference>
<dbReference type="PANTHER" id="PTHR10209:SF172">
    <property type="entry name" value="FE2OG DIOXYGENASE DOMAIN-CONTAINING PROTEIN"/>
    <property type="match status" value="1"/>
</dbReference>
<dbReference type="OrthoDB" id="406156at2759"/>